<feature type="binding site" evidence="10">
    <location>
        <begin position="124"/>
        <end position="130"/>
    </location>
    <ligand>
        <name>ATP</name>
        <dbReference type="ChEBI" id="CHEBI:30616"/>
    </ligand>
</feature>
<dbReference type="Pfam" id="PF10509">
    <property type="entry name" value="GalKase_gal_bdg"/>
    <property type="match status" value="1"/>
</dbReference>
<feature type="domain" description="GHMP kinase C-terminal" evidence="13">
    <location>
        <begin position="284"/>
        <end position="351"/>
    </location>
</feature>
<sequence length="388" mass="43419">MVNELILDFEKVFGSKEGAAAYFAPGRVNLIGEHTDYNGGHVFPCALTFGTYAIARKREDKLIRLYSNNFKQLGIIEFSLDSLTNEKKHDWANYPKGVVWAFEQEKFEVNSGFEILFYGNIPNGAGLSSSASIELVTSVIIKDMFNFDLDMIKMVQISKMAENKFIGVNCGIMDQFAIGMGKENCAILLDTNTLKYDYARIELNDASIVIANTNKRRGLADSKYNERRTQCEEALQDLASELGIKTLGELTEEEFEKYEYLIKSSVNIKRAKHAVYENQRTIKAVKALKENDLETFGLLMNASHVSLRDDYEVTGIELDTLVELAWKQKGVIGSRMTGAGFGGCTVSIVKNDCIDDFIKNLGKAYVEEIGYEASFYIAKVGDGARKLN</sequence>
<dbReference type="PIRSF" id="PIRSF000530">
    <property type="entry name" value="Galactokinase"/>
    <property type="match status" value="1"/>
</dbReference>
<evidence type="ECO:0000259" key="13">
    <source>
        <dbReference type="Pfam" id="PF08544"/>
    </source>
</evidence>
<feature type="binding site" evidence="10">
    <location>
        <position position="67"/>
    </location>
    <ligand>
        <name>ATP</name>
        <dbReference type="ChEBI" id="CHEBI:30616"/>
    </ligand>
</feature>
<dbReference type="AlphaFoldDB" id="A0A949U243"/>
<reference evidence="15" key="1">
    <citation type="submission" date="2020-12" db="EMBL/GenBank/DDBJ databases">
        <title>Clostridium thailandense sp. nov., a novel acetogenic bacterium isolated from peat land soil in Thailand.</title>
        <authorList>
            <person name="Chaikitkaew S."/>
            <person name="Birkeland N.K."/>
        </authorList>
    </citation>
    <scope>NUCLEOTIDE SEQUENCE</scope>
    <source>
        <strain evidence="15">PL3</strain>
    </source>
</reference>
<dbReference type="NCBIfam" id="NF003705">
    <property type="entry name" value="PRK05322.1"/>
    <property type="match status" value="1"/>
</dbReference>
<feature type="active site" description="Proton acceptor" evidence="10">
    <location>
        <position position="174"/>
    </location>
</feature>
<dbReference type="InterPro" id="IPR006203">
    <property type="entry name" value="GHMP_knse_ATP-bd_CS"/>
</dbReference>
<comment type="catalytic activity">
    <reaction evidence="10">
        <text>alpha-D-galactose + ATP = alpha-D-galactose 1-phosphate + ADP + H(+)</text>
        <dbReference type="Rhea" id="RHEA:13553"/>
        <dbReference type="ChEBI" id="CHEBI:15378"/>
        <dbReference type="ChEBI" id="CHEBI:28061"/>
        <dbReference type="ChEBI" id="CHEBI:30616"/>
        <dbReference type="ChEBI" id="CHEBI:58336"/>
        <dbReference type="ChEBI" id="CHEBI:456216"/>
        <dbReference type="EC" id="2.7.1.6"/>
    </reaction>
</comment>
<dbReference type="InterPro" id="IPR006206">
    <property type="entry name" value="Mevalonate/galactokinase"/>
</dbReference>
<gene>
    <name evidence="10" type="primary">galK</name>
    <name evidence="15" type="ORF">I6U48_29305</name>
</gene>
<evidence type="ECO:0000259" key="12">
    <source>
        <dbReference type="Pfam" id="PF00288"/>
    </source>
</evidence>
<evidence type="ECO:0000256" key="7">
    <source>
        <dbReference type="ARBA" id="ARBA00022842"/>
    </source>
</evidence>
<keyword evidence="4 10" id="KW-0547">Nucleotide-binding</keyword>
<comment type="function">
    <text evidence="10">Catalyzes the transfer of the gamma-phosphate of ATP to D-galactose to form alpha-D-galactose-1-phosphate (Gal-1-P).</text>
</comment>
<feature type="domain" description="GHMP kinase N-terminal" evidence="12">
    <location>
        <begin position="93"/>
        <end position="182"/>
    </location>
</feature>
<organism evidence="15 16">
    <name type="scientific">Clostridium thailandense</name>
    <dbReference type="NCBI Taxonomy" id="2794346"/>
    <lineage>
        <taxon>Bacteria</taxon>
        <taxon>Bacillati</taxon>
        <taxon>Bacillota</taxon>
        <taxon>Clostridia</taxon>
        <taxon>Eubacteriales</taxon>
        <taxon>Clostridiaceae</taxon>
        <taxon>Clostridium</taxon>
    </lineage>
</organism>
<proteinExistence type="inferred from homology"/>
<dbReference type="InterPro" id="IPR019539">
    <property type="entry name" value="GalKase_N"/>
</dbReference>
<feature type="binding site" evidence="10">
    <location>
        <position position="130"/>
    </location>
    <ligand>
        <name>Mg(2+)</name>
        <dbReference type="ChEBI" id="CHEBI:18420"/>
    </ligand>
</feature>
<evidence type="ECO:0000256" key="4">
    <source>
        <dbReference type="ARBA" id="ARBA00022741"/>
    </source>
</evidence>
<dbReference type="FunFam" id="3.30.230.10:FF:000017">
    <property type="entry name" value="Galactokinase"/>
    <property type="match status" value="1"/>
</dbReference>
<evidence type="ECO:0000313" key="15">
    <source>
        <dbReference type="EMBL" id="MBV7276968.1"/>
    </source>
</evidence>
<keyword evidence="2 10" id="KW-0808">Transferase</keyword>
<dbReference type="FunFam" id="3.30.70.890:FF:000001">
    <property type="entry name" value="Galactokinase"/>
    <property type="match status" value="1"/>
</dbReference>
<keyword evidence="6 10" id="KW-0067">ATP-binding</keyword>
<dbReference type="PROSITE" id="PS00627">
    <property type="entry name" value="GHMP_KINASES_ATP"/>
    <property type="match status" value="1"/>
</dbReference>
<dbReference type="InterPro" id="IPR006204">
    <property type="entry name" value="GHMP_kinase_N_dom"/>
</dbReference>
<dbReference type="GO" id="GO:0000287">
    <property type="term" value="F:magnesium ion binding"/>
    <property type="evidence" value="ECO:0007669"/>
    <property type="project" value="UniProtKB-UniRule"/>
</dbReference>
<keyword evidence="7 10" id="KW-0460">Magnesium</keyword>
<keyword evidence="5 10" id="KW-0418">Kinase</keyword>
<dbReference type="PANTHER" id="PTHR10457">
    <property type="entry name" value="MEVALONATE KINASE/GALACTOKINASE"/>
    <property type="match status" value="1"/>
</dbReference>
<dbReference type="HAMAP" id="MF_00246">
    <property type="entry name" value="Galactokinase"/>
    <property type="match status" value="1"/>
</dbReference>
<dbReference type="GO" id="GO:0004335">
    <property type="term" value="F:galactokinase activity"/>
    <property type="evidence" value="ECO:0007669"/>
    <property type="project" value="UniProtKB-UniRule"/>
</dbReference>
<dbReference type="InterPro" id="IPR022963">
    <property type="entry name" value="Galactokinase_bac"/>
</dbReference>
<accession>A0A949U243</accession>
<keyword evidence="3 10" id="KW-0479">Metal-binding</keyword>
<dbReference type="GO" id="GO:0005829">
    <property type="term" value="C:cytosol"/>
    <property type="evidence" value="ECO:0007669"/>
    <property type="project" value="TreeGrafter"/>
</dbReference>
<keyword evidence="9 10" id="KW-0119">Carbohydrate metabolism</keyword>
<keyword evidence="8 10" id="KW-0299">Galactose metabolism</keyword>
<evidence type="ECO:0000256" key="6">
    <source>
        <dbReference type="ARBA" id="ARBA00022840"/>
    </source>
</evidence>
<evidence type="ECO:0000256" key="9">
    <source>
        <dbReference type="ARBA" id="ARBA00023277"/>
    </source>
</evidence>
<evidence type="ECO:0000256" key="11">
    <source>
        <dbReference type="NCBIfam" id="TIGR00131"/>
    </source>
</evidence>
<dbReference type="GO" id="GO:0005524">
    <property type="term" value="F:ATP binding"/>
    <property type="evidence" value="ECO:0007669"/>
    <property type="project" value="UniProtKB-UniRule"/>
</dbReference>
<evidence type="ECO:0000256" key="1">
    <source>
        <dbReference type="ARBA" id="ARBA00022490"/>
    </source>
</evidence>
<feature type="binding site" evidence="10">
    <location>
        <position position="162"/>
    </location>
    <ligand>
        <name>Mg(2+)</name>
        <dbReference type="ChEBI" id="CHEBI:18420"/>
    </ligand>
</feature>
<name>A0A949U243_9CLOT</name>
<feature type="binding site" evidence="10">
    <location>
        <begin position="33"/>
        <end position="36"/>
    </location>
    <ligand>
        <name>substrate</name>
    </ligand>
</feature>
<dbReference type="InterPro" id="IPR019741">
    <property type="entry name" value="Galactokinase_CS"/>
</dbReference>
<feature type="domain" description="Galactokinase N-terminal" evidence="14">
    <location>
        <begin position="9"/>
        <end position="57"/>
    </location>
</feature>
<comment type="pathway">
    <text evidence="10">Carbohydrate metabolism; galactose metabolism.</text>
</comment>
<dbReference type="EC" id="2.7.1.6" evidence="10 11"/>
<evidence type="ECO:0000313" key="16">
    <source>
        <dbReference type="Proteomes" id="UP000694308"/>
    </source>
</evidence>
<dbReference type="GO" id="GO:0006012">
    <property type="term" value="P:galactose metabolic process"/>
    <property type="evidence" value="ECO:0007669"/>
    <property type="project" value="UniProtKB-UniRule"/>
</dbReference>
<dbReference type="PROSITE" id="PS00106">
    <property type="entry name" value="GALACTOKINASE"/>
    <property type="match status" value="1"/>
</dbReference>
<comment type="subcellular location">
    <subcellularLocation>
        <location evidence="10">Cytoplasm</location>
    </subcellularLocation>
</comment>
<dbReference type="InterPro" id="IPR013750">
    <property type="entry name" value="GHMP_kinase_C_dom"/>
</dbReference>
<evidence type="ECO:0000256" key="2">
    <source>
        <dbReference type="ARBA" id="ARBA00022679"/>
    </source>
</evidence>
<dbReference type="InterPro" id="IPR000705">
    <property type="entry name" value="Galactokinase"/>
</dbReference>
<dbReference type="Pfam" id="PF00288">
    <property type="entry name" value="GHMP_kinases_N"/>
    <property type="match status" value="1"/>
</dbReference>
<comment type="caution">
    <text evidence="15">The sequence shown here is derived from an EMBL/GenBank/DDBJ whole genome shotgun (WGS) entry which is preliminary data.</text>
</comment>
<feature type="binding site" evidence="10">
    <location>
        <position position="224"/>
    </location>
    <ligand>
        <name>substrate</name>
    </ligand>
</feature>
<protein>
    <recommendedName>
        <fullName evidence="10 11">Galactokinase</fullName>
        <ecNumber evidence="10 11">2.7.1.6</ecNumber>
    </recommendedName>
    <alternativeName>
        <fullName evidence="10">Galactose kinase</fullName>
    </alternativeName>
</protein>
<evidence type="ECO:0000259" key="14">
    <source>
        <dbReference type="Pfam" id="PF10509"/>
    </source>
</evidence>
<evidence type="ECO:0000256" key="5">
    <source>
        <dbReference type="ARBA" id="ARBA00022777"/>
    </source>
</evidence>
<evidence type="ECO:0000256" key="8">
    <source>
        <dbReference type="ARBA" id="ARBA00023144"/>
    </source>
</evidence>
<keyword evidence="1 10" id="KW-0963">Cytoplasm</keyword>
<keyword evidence="16" id="KW-1185">Reference proteome</keyword>
<dbReference type="NCBIfam" id="TIGR00131">
    <property type="entry name" value="gal_kin"/>
    <property type="match status" value="1"/>
</dbReference>
<dbReference type="Pfam" id="PF08544">
    <property type="entry name" value="GHMP_kinases_C"/>
    <property type="match status" value="1"/>
</dbReference>
<dbReference type="EMBL" id="JAEEGC010000248">
    <property type="protein sequence ID" value="MBV7276968.1"/>
    <property type="molecule type" value="Genomic_DNA"/>
</dbReference>
<dbReference type="Proteomes" id="UP000694308">
    <property type="component" value="Unassembled WGS sequence"/>
</dbReference>
<evidence type="ECO:0000256" key="3">
    <source>
        <dbReference type="ARBA" id="ARBA00022723"/>
    </source>
</evidence>
<feature type="site" description="Transition state stabilizer" evidence="10">
    <location>
        <position position="27"/>
    </location>
</feature>
<evidence type="ECO:0000256" key="10">
    <source>
        <dbReference type="HAMAP-Rule" id="MF_00246"/>
    </source>
</evidence>
<comment type="similarity">
    <text evidence="10">Belongs to the GHMP kinase family. GalK subfamily.</text>
</comment>
<dbReference type="PANTHER" id="PTHR10457:SF7">
    <property type="entry name" value="GALACTOKINASE-RELATED"/>
    <property type="match status" value="1"/>
</dbReference>
<dbReference type="RefSeq" id="WP_218324044.1">
    <property type="nucleotide sequence ID" value="NZ_JAEEGC010000248.1"/>
</dbReference>